<evidence type="ECO:0000313" key="2">
    <source>
        <dbReference type="EMBL" id="MBB3905306.1"/>
    </source>
</evidence>
<keyword evidence="4" id="KW-1185">Reference proteome</keyword>
<reference evidence="1" key="4">
    <citation type="submission" date="2023-01" db="EMBL/GenBank/DDBJ databases">
        <title>Draft genome sequence of Methylobacterium brachythecii strain NBRC 107710.</title>
        <authorList>
            <person name="Sun Q."/>
            <person name="Mori K."/>
        </authorList>
    </citation>
    <scope>NUCLEOTIDE SEQUENCE</scope>
    <source>
        <strain evidence="1">NBRC 107710</strain>
    </source>
</reference>
<evidence type="ECO:0000313" key="1">
    <source>
        <dbReference type="EMBL" id="GLS45920.1"/>
    </source>
</evidence>
<dbReference type="Proteomes" id="UP001156881">
    <property type="component" value="Unassembled WGS sequence"/>
</dbReference>
<dbReference type="EMBL" id="JACIDN010000011">
    <property type="protein sequence ID" value="MBB3905306.1"/>
    <property type="molecule type" value="Genomic_DNA"/>
</dbReference>
<reference evidence="1" key="1">
    <citation type="journal article" date="2014" name="Int. J. Syst. Evol. Microbiol.">
        <title>Complete genome of a new Firmicutes species belonging to the dominant human colonic microbiota ('Ruminococcus bicirculans') reveals two chromosomes and a selective capacity to utilize plant glucans.</title>
        <authorList>
            <consortium name="NISC Comparative Sequencing Program"/>
            <person name="Wegmann U."/>
            <person name="Louis P."/>
            <person name="Goesmann A."/>
            <person name="Henrissat B."/>
            <person name="Duncan S.H."/>
            <person name="Flint H.J."/>
        </authorList>
    </citation>
    <scope>NUCLEOTIDE SEQUENCE</scope>
    <source>
        <strain evidence="1">NBRC 107710</strain>
    </source>
</reference>
<dbReference type="RefSeq" id="WP_183512389.1">
    <property type="nucleotide sequence ID" value="NZ_BSPG01000030.1"/>
</dbReference>
<sequence length="82" mass="9518">MTDFREDTPLRRAIVTAWALHEGYTVRATTWYPECEGIEAWAWDDPNGTEVGESTGDHTFLPEMPDALFEKLNAECRWRGLW</sequence>
<gene>
    <name evidence="1" type="ORF">GCM10007884_39110</name>
    <name evidence="2" type="ORF">GGR33_004839</name>
</gene>
<reference evidence="4" key="2">
    <citation type="journal article" date="2019" name="Int. J. Syst. Evol. Microbiol.">
        <title>The Global Catalogue of Microorganisms (GCM) 10K type strain sequencing project: providing services to taxonomists for standard genome sequencing and annotation.</title>
        <authorList>
            <consortium name="The Broad Institute Genomics Platform"/>
            <consortium name="The Broad Institute Genome Sequencing Center for Infectious Disease"/>
            <person name="Wu L."/>
            <person name="Ma J."/>
        </authorList>
    </citation>
    <scope>NUCLEOTIDE SEQUENCE [LARGE SCALE GENOMIC DNA]</scope>
    <source>
        <strain evidence="4">NBRC 107710</strain>
    </source>
</reference>
<name>A0A7W6AMF4_9HYPH</name>
<proteinExistence type="predicted"/>
<dbReference type="AlphaFoldDB" id="A0A7W6AMF4"/>
<dbReference type="EMBL" id="BSPG01000030">
    <property type="protein sequence ID" value="GLS45920.1"/>
    <property type="molecule type" value="Genomic_DNA"/>
</dbReference>
<accession>A0A7W6AMF4</accession>
<protein>
    <submittedName>
        <fullName evidence="2">Uncharacterized protein</fullName>
    </submittedName>
</protein>
<dbReference type="Proteomes" id="UP000517759">
    <property type="component" value="Unassembled WGS sequence"/>
</dbReference>
<comment type="caution">
    <text evidence="2">The sequence shown here is derived from an EMBL/GenBank/DDBJ whole genome shotgun (WGS) entry which is preliminary data.</text>
</comment>
<evidence type="ECO:0000313" key="3">
    <source>
        <dbReference type="Proteomes" id="UP000517759"/>
    </source>
</evidence>
<reference evidence="2 3" key="3">
    <citation type="submission" date="2020-08" db="EMBL/GenBank/DDBJ databases">
        <title>Genomic Encyclopedia of Type Strains, Phase IV (KMG-IV): sequencing the most valuable type-strain genomes for metagenomic binning, comparative biology and taxonomic classification.</title>
        <authorList>
            <person name="Goeker M."/>
        </authorList>
    </citation>
    <scope>NUCLEOTIDE SEQUENCE [LARGE SCALE GENOMIC DNA]</scope>
    <source>
        <strain evidence="2 3">DSM 24105</strain>
    </source>
</reference>
<organism evidence="2 3">
    <name type="scientific">Methylobacterium brachythecii</name>
    <dbReference type="NCBI Taxonomy" id="1176177"/>
    <lineage>
        <taxon>Bacteria</taxon>
        <taxon>Pseudomonadati</taxon>
        <taxon>Pseudomonadota</taxon>
        <taxon>Alphaproteobacteria</taxon>
        <taxon>Hyphomicrobiales</taxon>
        <taxon>Methylobacteriaceae</taxon>
        <taxon>Methylobacterium</taxon>
    </lineage>
</organism>
<evidence type="ECO:0000313" key="4">
    <source>
        <dbReference type="Proteomes" id="UP001156881"/>
    </source>
</evidence>